<proteinExistence type="predicted"/>
<organism evidence="2 3">
    <name type="scientific">Ascobolus immersus RN42</name>
    <dbReference type="NCBI Taxonomy" id="1160509"/>
    <lineage>
        <taxon>Eukaryota</taxon>
        <taxon>Fungi</taxon>
        <taxon>Dikarya</taxon>
        <taxon>Ascomycota</taxon>
        <taxon>Pezizomycotina</taxon>
        <taxon>Pezizomycetes</taxon>
        <taxon>Pezizales</taxon>
        <taxon>Ascobolaceae</taxon>
        <taxon>Ascobolus</taxon>
    </lineage>
</organism>
<protein>
    <submittedName>
        <fullName evidence="2">Uncharacterized protein</fullName>
    </submittedName>
</protein>
<accession>A0A3N4IKJ0</accession>
<dbReference type="Proteomes" id="UP000275078">
    <property type="component" value="Unassembled WGS sequence"/>
</dbReference>
<feature type="region of interest" description="Disordered" evidence="1">
    <location>
        <begin position="168"/>
        <end position="199"/>
    </location>
</feature>
<evidence type="ECO:0000313" key="2">
    <source>
        <dbReference type="EMBL" id="RPA85208.1"/>
    </source>
</evidence>
<evidence type="ECO:0000313" key="3">
    <source>
        <dbReference type="Proteomes" id="UP000275078"/>
    </source>
</evidence>
<gene>
    <name evidence="2" type="ORF">BJ508DRAFT_323031</name>
</gene>
<sequence>MVHRTGLKWLAEGLPKRRALSFSEIDAMDELLGHFVVSCGETVDKEAIKQSLEISEDELDNRLRPVNSDKSNQLSPSLLWVDLVANWFRERDAIPGEFDAIGFTGMLRALRVLQSTAAPPVNAAGWDSAIHRAYEVMFEVLERTSKGPHSPSDIVLTDLATVQKLCPESRSKDDTDDSNHENNNGALNKSSGTCVGSGSTQSANPEGYWTWESLSHYLQLYGEIGVYFYEALEATDNWDREDEEWILPLFRTELYTSDNGLFLSRMLYYTRVAAKLTFYFFKDSKGALSSLESILQTQIELARRRIVRDELNGVQIPAEDDAVLEIQADIANIKAAKMLLSRDFRVATDHWQDVLFRKVVKWRVKRQGQAAQLNLPSAWSLTSQTQGRRHIFRSDDVSRICDALLQLANHHRKQHWFHSALIFCEHAIKLQTIDDTEDITDHQTPSADHYYLFQNRYPAVIRKLKILVYDMWDHSSDTLNHTRHIINCLHAEWKSAEAEGYEMQRRRGHSDYDFKKSGYEYMAELSALKAKILSLQIMDISNSEGCELQWNAGEYCAREQVRRIAVKTHEAHNAFKFSRWYHEQSHSSQPSSAFCKYCVNRELDSKLPEAVHKVAGLQAVLDTVTKQLHDPDEAARKCREDIERYEFLQNEYDDNSTGTIFRRGFEYLCWNSLSQNKFSEALRAIERALTWEGFTRFPSDIPDENDAERINKMRPAAQNRVARRTFLLGYCNGKVGENGKAYRLVRWAKERMELLLEVEVLRRCFWYQECKRYLTESDPAENQPLAQEECLGMRWVYVPDESGGNGQKMTYGSGSFRVLAGEEPDEYRDTSSLGDYDWDTHMKWYNSEEASLYFPAGEHRKVYHGMREEADMPDWLFRL</sequence>
<keyword evidence="3" id="KW-1185">Reference proteome</keyword>
<name>A0A3N4IKJ0_ASCIM</name>
<reference evidence="2 3" key="1">
    <citation type="journal article" date="2018" name="Nat. Ecol. Evol.">
        <title>Pezizomycetes genomes reveal the molecular basis of ectomycorrhizal truffle lifestyle.</title>
        <authorList>
            <person name="Murat C."/>
            <person name="Payen T."/>
            <person name="Noel B."/>
            <person name="Kuo A."/>
            <person name="Morin E."/>
            <person name="Chen J."/>
            <person name="Kohler A."/>
            <person name="Krizsan K."/>
            <person name="Balestrini R."/>
            <person name="Da Silva C."/>
            <person name="Montanini B."/>
            <person name="Hainaut M."/>
            <person name="Levati E."/>
            <person name="Barry K.W."/>
            <person name="Belfiori B."/>
            <person name="Cichocki N."/>
            <person name="Clum A."/>
            <person name="Dockter R.B."/>
            <person name="Fauchery L."/>
            <person name="Guy J."/>
            <person name="Iotti M."/>
            <person name="Le Tacon F."/>
            <person name="Lindquist E.A."/>
            <person name="Lipzen A."/>
            <person name="Malagnac F."/>
            <person name="Mello A."/>
            <person name="Molinier V."/>
            <person name="Miyauchi S."/>
            <person name="Poulain J."/>
            <person name="Riccioni C."/>
            <person name="Rubini A."/>
            <person name="Sitrit Y."/>
            <person name="Splivallo R."/>
            <person name="Traeger S."/>
            <person name="Wang M."/>
            <person name="Zifcakova L."/>
            <person name="Wipf D."/>
            <person name="Zambonelli A."/>
            <person name="Paolocci F."/>
            <person name="Nowrousian M."/>
            <person name="Ottonello S."/>
            <person name="Baldrian P."/>
            <person name="Spatafora J.W."/>
            <person name="Henrissat B."/>
            <person name="Nagy L.G."/>
            <person name="Aury J.M."/>
            <person name="Wincker P."/>
            <person name="Grigoriev I.V."/>
            <person name="Bonfante P."/>
            <person name="Martin F.M."/>
        </authorList>
    </citation>
    <scope>NUCLEOTIDE SEQUENCE [LARGE SCALE GENOMIC DNA]</scope>
    <source>
        <strain evidence="2 3">RN42</strain>
    </source>
</reference>
<evidence type="ECO:0000256" key="1">
    <source>
        <dbReference type="SAM" id="MobiDB-lite"/>
    </source>
</evidence>
<feature type="compositionally biased region" description="Polar residues" evidence="1">
    <location>
        <begin position="181"/>
        <end position="199"/>
    </location>
</feature>
<feature type="compositionally biased region" description="Basic and acidic residues" evidence="1">
    <location>
        <begin position="168"/>
        <end position="180"/>
    </location>
</feature>
<dbReference type="EMBL" id="ML119655">
    <property type="protein sequence ID" value="RPA85208.1"/>
    <property type="molecule type" value="Genomic_DNA"/>
</dbReference>
<dbReference type="AlphaFoldDB" id="A0A3N4IKJ0"/>